<feature type="compositionally biased region" description="Basic and acidic residues" evidence="1">
    <location>
        <begin position="46"/>
        <end position="65"/>
    </location>
</feature>
<comment type="caution">
    <text evidence="2">The sequence shown here is derived from an EMBL/GenBank/DDBJ whole genome shotgun (WGS) entry which is preliminary data.</text>
</comment>
<dbReference type="Proteomes" id="UP001550739">
    <property type="component" value="Unassembled WGS sequence"/>
</dbReference>
<organism evidence="2 3">
    <name type="scientific">Streptomyces sp. 900129855</name>
    <dbReference type="NCBI Taxonomy" id="3155129"/>
    <lineage>
        <taxon>Bacteria</taxon>
        <taxon>Bacillati</taxon>
        <taxon>Actinomycetota</taxon>
        <taxon>Actinomycetes</taxon>
        <taxon>Kitasatosporales</taxon>
        <taxon>Streptomycetaceae</taxon>
        <taxon>Streptomyces</taxon>
    </lineage>
</organism>
<reference evidence="2 3" key="1">
    <citation type="submission" date="2024-06" db="EMBL/GenBank/DDBJ databases">
        <title>The Natural Products Discovery Center: Release of the First 8490 Sequenced Strains for Exploring Actinobacteria Biosynthetic Diversity.</title>
        <authorList>
            <person name="Kalkreuter E."/>
            <person name="Kautsar S.A."/>
            <person name="Yang D."/>
            <person name="Bader C.D."/>
            <person name="Teijaro C.N."/>
            <person name="Fluegel L."/>
            <person name="Davis C.M."/>
            <person name="Simpson J.R."/>
            <person name="Lauterbach L."/>
            <person name="Steele A.D."/>
            <person name="Gui C."/>
            <person name="Meng S."/>
            <person name="Li G."/>
            <person name="Viehrig K."/>
            <person name="Ye F."/>
            <person name="Su P."/>
            <person name="Kiefer A.F."/>
            <person name="Nichols A."/>
            <person name="Cepeda A.J."/>
            <person name="Yan W."/>
            <person name="Fan B."/>
            <person name="Jiang Y."/>
            <person name="Adhikari A."/>
            <person name="Zheng C.-J."/>
            <person name="Schuster L."/>
            <person name="Cowan T.M."/>
            <person name="Smanski M.J."/>
            <person name="Chevrette M.G."/>
            <person name="De Carvalho L.P.S."/>
            <person name="Shen B."/>
        </authorList>
    </citation>
    <scope>NUCLEOTIDE SEQUENCE [LARGE SCALE GENOMIC DNA]</scope>
    <source>
        <strain evidence="2 3">NPDC033843</strain>
    </source>
</reference>
<evidence type="ECO:0000313" key="3">
    <source>
        <dbReference type="Proteomes" id="UP001550739"/>
    </source>
</evidence>
<dbReference type="RefSeq" id="WP_334580174.1">
    <property type="nucleotide sequence ID" value="NZ_JBEZVE010000056.1"/>
</dbReference>
<feature type="region of interest" description="Disordered" evidence="1">
    <location>
        <begin position="20"/>
        <end position="107"/>
    </location>
</feature>
<evidence type="ECO:0000313" key="2">
    <source>
        <dbReference type="EMBL" id="MEU3787859.1"/>
    </source>
</evidence>
<name>A0ABV2ZZ69_9ACTN</name>
<gene>
    <name evidence="2" type="ORF">AB0E89_46410</name>
</gene>
<feature type="compositionally biased region" description="Basic and acidic residues" evidence="1">
    <location>
        <begin position="20"/>
        <end position="33"/>
    </location>
</feature>
<keyword evidence="3" id="KW-1185">Reference proteome</keyword>
<proteinExistence type="predicted"/>
<protein>
    <submittedName>
        <fullName evidence="2">Uncharacterized protein</fullName>
    </submittedName>
</protein>
<accession>A0ABV2ZZ69</accession>
<sequence length="309" mass="34447">MAQWGVFNDELCVYVADTKDEADAAEERERSTEDGYYADVTSVRELCPDHEEQPKDSCEHCHDEQPPTGQQRGPGSRQRPPASSRSNQTREDPLNDRTATAEFTPYGPDHFAPHLPFARRGYLFTVPGSFPEDTPAHTNVTTWKMAVYRAHGGWEARDVNGGRRVWATGASRRVTVGLAFQEIARKRRIRAAEIADKRKALGLEAVPPYAVEVTRSITLVLNPDGIGTRYLAEEADANPAEYLTFDLHSGDVRTVPEETAVLSTMQVGLLHHRCSHNPDYATWLESEPMALVYAREALTHCWPCTAAAD</sequence>
<evidence type="ECO:0000256" key="1">
    <source>
        <dbReference type="SAM" id="MobiDB-lite"/>
    </source>
</evidence>
<dbReference type="EMBL" id="JBEZVE010000056">
    <property type="protein sequence ID" value="MEU3787859.1"/>
    <property type="molecule type" value="Genomic_DNA"/>
</dbReference>